<sequence length="269" mass="29468">MSGDLDGHFDSLYHSFGGRVAGGSDARAVEMVASTNGHEFRLQAFGACLGLCVPEGFPVRPPHLLWMPTRHPLPSRLAPRYRPGELLSDFAERAFENLRNILRHAGVDWSEFSVHRIMCDTSPLDAEALIDSANASAAVSQSRAQRLIDNALAEKVALVEACAETNVGGRARLEEAASRVIACQCQVENLRSRCEELQKAVSGFASLSSALQRYGDATRALEIASNDAADAFVRQVPDDEDAAAENFIQRRKLFQKQKLLLRAHKSQSH</sequence>
<name>A0A7S1L1G7_NEODS</name>
<organism evidence="2">
    <name type="scientific">Neobodo designis</name>
    <name type="common">Flagellated protozoan</name>
    <name type="synonym">Bodo designis</name>
    <dbReference type="NCBI Taxonomy" id="312471"/>
    <lineage>
        <taxon>Eukaryota</taxon>
        <taxon>Discoba</taxon>
        <taxon>Euglenozoa</taxon>
        <taxon>Kinetoplastea</taxon>
        <taxon>Metakinetoplastina</taxon>
        <taxon>Neobodonida</taxon>
        <taxon>Neobodo</taxon>
    </lineage>
</organism>
<gene>
    <name evidence="2" type="ORF">NDES1114_LOCUS2269</name>
</gene>
<reference evidence="2" key="1">
    <citation type="submission" date="2021-01" db="EMBL/GenBank/DDBJ databases">
        <authorList>
            <person name="Corre E."/>
            <person name="Pelletier E."/>
            <person name="Niang G."/>
            <person name="Scheremetjew M."/>
            <person name="Finn R."/>
            <person name="Kale V."/>
            <person name="Holt S."/>
            <person name="Cochrane G."/>
            <person name="Meng A."/>
            <person name="Brown T."/>
            <person name="Cohen L."/>
        </authorList>
    </citation>
    <scope>NUCLEOTIDE SEQUENCE</scope>
    <source>
        <strain evidence="2">CCAP 1951/1</strain>
    </source>
</reference>
<feature type="coiled-coil region" evidence="1">
    <location>
        <begin position="173"/>
        <end position="200"/>
    </location>
</feature>
<keyword evidence="1" id="KW-0175">Coiled coil</keyword>
<dbReference type="EMBL" id="HBGF01003287">
    <property type="protein sequence ID" value="CAD9091904.1"/>
    <property type="molecule type" value="Transcribed_RNA"/>
</dbReference>
<proteinExistence type="predicted"/>
<dbReference type="AlphaFoldDB" id="A0A7S1L1G7"/>
<evidence type="ECO:0000256" key="1">
    <source>
        <dbReference type="SAM" id="Coils"/>
    </source>
</evidence>
<evidence type="ECO:0000313" key="2">
    <source>
        <dbReference type="EMBL" id="CAD9091904.1"/>
    </source>
</evidence>
<protein>
    <submittedName>
        <fullName evidence="2">Uncharacterized protein</fullName>
    </submittedName>
</protein>
<accession>A0A7S1L1G7</accession>